<dbReference type="GeneID" id="110207186"/>
<dbReference type="InterPro" id="IPR006080">
    <property type="entry name" value="Beta/alpha-defensin_C"/>
</dbReference>
<dbReference type="GO" id="GO:0005615">
    <property type="term" value="C:extracellular space"/>
    <property type="evidence" value="ECO:0007669"/>
    <property type="project" value="InterPro"/>
</dbReference>
<proteinExistence type="inferred from homology"/>
<evidence type="ECO:0000256" key="3">
    <source>
        <dbReference type="ARBA" id="ARBA00022525"/>
    </source>
</evidence>
<comment type="similarity">
    <text evidence="2">Belongs to the alpha-defensin family.</text>
</comment>
<dbReference type="InParanoid" id="A0A6P5K591"/>
<dbReference type="GO" id="GO:0019731">
    <property type="term" value="P:antibacterial humoral response"/>
    <property type="evidence" value="ECO:0007669"/>
    <property type="project" value="TreeGrafter"/>
</dbReference>
<dbReference type="GO" id="GO:0050830">
    <property type="term" value="P:defense response to Gram-positive bacterium"/>
    <property type="evidence" value="ECO:0007669"/>
    <property type="project" value="TreeGrafter"/>
</dbReference>
<keyword evidence="4" id="KW-0929">Antimicrobial</keyword>
<keyword evidence="3" id="KW-0964">Secreted</keyword>
<evidence type="ECO:0000259" key="10">
    <source>
        <dbReference type="PROSITE" id="PS00269"/>
    </source>
</evidence>
<keyword evidence="7" id="KW-0044">Antibiotic</keyword>
<evidence type="ECO:0000256" key="4">
    <source>
        <dbReference type="ARBA" id="ARBA00022529"/>
    </source>
</evidence>
<dbReference type="GO" id="GO:0002227">
    <property type="term" value="P:innate immune response in mucosa"/>
    <property type="evidence" value="ECO:0007669"/>
    <property type="project" value="TreeGrafter"/>
</dbReference>
<evidence type="ECO:0000256" key="2">
    <source>
        <dbReference type="ARBA" id="ARBA00006519"/>
    </source>
</evidence>
<dbReference type="GO" id="GO:0051673">
    <property type="term" value="P:disruption of plasma membrane integrity in another organism"/>
    <property type="evidence" value="ECO:0007669"/>
    <property type="project" value="TreeGrafter"/>
</dbReference>
<evidence type="ECO:0000256" key="7">
    <source>
        <dbReference type="ARBA" id="ARBA00023022"/>
    </source>
</evidence>
<dbReference type="FunCoup" id="A0A6P5K591">
    <property type="interactions" value="484"/>
</dbReference>
<dbReference type="PANTHER" id="PTHR11876">
    <property type="entry name" value="ALPHA-DEFENSIN 1"/>
    <property type="match status" value="1"/>
</dbReference>
<keyword evidence="6" id="KW-0211">Defensin</keyword>
<dbReference type="PANTHER" id="PTHR11876:SF28">
    <property type="entry name" value="ALPHA-DEFENSIN 1"/>
    <property type="match status" value="1"/>
</dbReference>
<dbReference type="SMART" id="SM00048">
    <property type="entry name" value="DEFSN"/>
    <property type="match status" value="1"/>
</dbReference>
<dbReference type="GO" id="GO:0061844">
    <property type="term" value="P:antimicrobial humoral immune response mediated by antimicrobial peptide"/>
    <property type="evidence" value="ECO:0007669"/>
    <property type="project" value="TreeGrafter"/>
</dbReference>
<name>A0A6P5K591_PHACI</name>
<gene>
    <name evidence="12" type="primary">DEFA6</name>
</gene>
<evidence type="ECO:0000256" key="8">
    <source>
        <dbReference type="ARBA" id="ARBA00023157"/>
    </source>
</evidence>
<dbReference type="GO" id="GO:0071222">
    <property type="term" value="P:cellular response to lipopolysaccharide"/>
    <property type="evidence" value="ECO:0007669"/>
    <property type="project" value="TreeGrafter"/>
</dbReference>
<dbReference type="GO" id="GO:0050829">
    <property type="term" value="P:defense response to Gram-negative bacterium"/>
    <property type="evidence" value="ECO:0007669"/>
    <property type="project" value="TreeGrafter"/>
</dbReference>
<dbReference type="InterPro" id="IPR016327">
    <property type="entry name" value="Alpha-defensin"/>
</dbReference>
<dbReference type="Proteomes" id="UP000515140">
    <property type="component" value="Unplaced"/>
</dbReference>
<keyword evidence="8" id="KW-1015">Disulfide bond</keyword>
<evidence type="ECO:0000313" key="12">
    <source>
        <dbReference type="RefSeq" id="XP_020840440.1"/>
    </source>
</evidence>
<evidence type="ECO:0000256" key="5">
    <source>
        <dbReference type="ARBA" id="ARBA00022729"/>
    </source>
</evidence>
<feature type="chain" id="PRO_5027818241" evidence="9">
    <location>
        <begin position="23"/>
        <end position="95"/>
    </location>
</feature>
<reference evidence="12" key="1">
    <citation type="submission" date="2025-08" db="UniProtKB">
        <authorList>
            <consortium name="RefSeq"/>
        </authorList>
    </citation>
    <scope>IDENTIFICATION</scope>
    <source>
        <tissue evidence="12">Spleen</tissue>
    </source>
</reference>
<protein>
    <submittedName>
        <fullName evidence="12">Defensin-6</fullName>
    </submittedName>
</protein>
<feature type="signal peptide" evidence="9">
    <location>
        <begin position="1"/>
        <end position="22"/>
    </location>
</feature>
<dbReference type="KEGG" id="pcw:110207186"/>
<dbReference type="InterPro" id="IPR006081">
    <property type="entry name" value="Alpha-defensin_C"/>
</dbReference>
<keyword evidence="5 9" id="KW-0732">Signal</keyword>
<evidence type="ECO:0000313" key="11">
    <source>
        <dbReference type="Proteomes" id="UP000515140"/>
    </source>
</evidence>
<evidence type="ECO:0000256" key="1">
    <source>
        <dbReference type="ARBA" id="ARBA00004613"/>
    </source>
</evidence>
<sequence>MLVAWGGLFLVLPVLPAGKVHAQESEEEMLTQEESVAENQLPDLPFMDAEGSDIIASDPQQRKNIVCYCRSSCLSRELSSGSCCISGVYYRLCCR</sequence>
<organism evidence="11 12">
    <name type="scientific">Phascolarctos cinereus</name>
    <name type="common">Koala</name>
    <dbReference type="NCBI Taxonomy" id="38626"/>
    <lineage>
        <taxon>Eukaryota</taxon>
        <taxon>Metazoa</taxon>
        <taxon>Chordata</taxon>
        <taxon>Craniata</taxon>
        <taxon>Vertebrata</taxon>
        <taxon>Euteleostomi</taxon>
        <taxon>Mammalia</taxon>
        <taxon>Metatheria</taxon>
        <taxon>Diprotodontia</taxon>
        <taxon>Phascolarctidae</taxon>
        <taxon>Phascolarctos</taxon>
    </lineage>
</organism>
<feature type="domain" description="Mammalian defensins" evidence="10">
    <location>
        <begin position="67"/>
        <end position="94"/>
    </location>
</feature>
<dbReference type="AlphaFoldDB" id="A0A6P5K591"/>
<evidence type="ECO:0000256" key="6">
    <source>
        <dbReference type="ARBA" id="ARBA00022940"/>
    </source>
</evidence>
<dbReference type="PROSITE" id="PS00269">
    <property type="entry name" value="DEFENSIN"/>
    <property type="match status" value="1"/>
</dbReference>
<keyword evidence="11" id="KW-1185">Reference proteome</keyword>
<dbReference type="GO" id="GO:0031012">
    <property type="term" value="C:extracellular matrix"/>
    <property type="evidence" value="ECO:0007669"/>
    <property type="project" value="TreeGrafter"/>
</dbReference>
<dbReference type="Pfam" id="PF00323">
    <property type="entry name" value="Defensin_1"/>
    <property type="match status" value="1"/>
</dbReference>
<accession>A0A6P5K591</accession>
<comment type="subcellular location">
    <subcellularLocation>
        <location evidence="1">Secreted</location>
    </subcellularLocation>
</comment>
<evidence type="ECO:0000256" key="9">
    <source>
        <dbReference type="SAM" id="SignalP"/>
    </source>
</evidence>
<dbReference type="PIRSF" id="PIRSF001875">
    <property type="entry name" value="Alpha-defensin"/>
    <property type="match status" value="1"/>
</dbReference>
<dbReference type="CTD" id="1671"/>
<dbReference type="RefSeq" id="XP_020840440.1">
    <property type="nucleotide sequence ID" value="XM_020984781.1"/>
</dbReference>